<dbReference type="Pfam" id="PF04982">
    <property type="entry name" value="TM_HPP"/>
    <property type="match status" value="1"/>
</dbReference>
<feature type="transmembrane region" description="Helical" evidence="1">
    <location>
        <begin position="60"/>
        <end position="76"/>
    </location>
</feature>
<evidence type="ECO:0000313" key="4">
    <source>
        <dbReference type="Proteomes" id="UP000298049"/>
    </source>
</evidence>
<reference evidence="3 4" key="1">
    <citation type="submission" date="2018-07" db="EMBL/GenBank/DDBJ databases">
        <title>Marsedoiliclastica nanhaica gen. nov. sp. nov., a novel marine hydrocarbonoclastic bacterium isolated from an in-situ enriched hydrocarbon-degrading consortium in deep-sea sediment.</title>
        <authorList>
            <person name="Dong C."/>
            <person name="Ma T."/>
            <person name="Liu R."/>
            <person name="Shao Z."/>
        </authorList>
    </citation>
    <scope>NUCLEOTIDE SEQUENCE [LARGE SCALE GENOMIC DNA]</scope>
    <source>
        <strain evidence="4">soil36-7</strain>
    </source>
</reference>
<feature type="domain" description="HPP transmembrane region" evidence="2">
    <location>
        <begin position="36"/>
        <end position="191"/>
    </location>
</feature>
<dbReference type="Proteomes" id="UP000298049">
    <property type="component" value="Chromosome"/>
</dbReference>
<dbReference type="RefSeq" id="WP_136549448.1">
    <property type="nucleotide sequence ID" value="NZ_CP031093.1"/>
</dbReference>
<accession>A0A4P7XJL4</accession>
<dbReference type="PANTHER" id="PTHR33741">
    <property type="entry name" value="TRANSMEMBRANE PROTEIN DDB_G0269096-RELATED"/>
    <property type="match status" value="1"/>
</dbReference>
<dbReference type="KEGG" id="hmi:soil367_12830"/>
<feature type="transmembrane region" description="Helical" evidence="1">
    <location>
        <begin position="125"/>
        <end position="144"/>
    </location>
</feature>
<keyword evidence="1" id="KW-1133">Transmembrane helix</keyword>
<keyword evidence="1" id="KW-0812">Transmembrane</keyword>
<dbReference type="InterPro" id="IPR058581">
    <property type="entry name" value="TM_HPP"/>
</dbReference>
<evidence type="ECO:0000259" key="2">
    <source>
        <dbReference type="Pfam" id="PF04982"/>
    </source>
</evidence>
<dbReference type="AlphaFoldDB" id="A0A4P7XJL4"/>
<dbReference type="InterPro" id="IPR007065">
    <property type="entry name" value="HPP"/>
</dbReference>
<dbReference type="PANTHER" id="PTHR33741:SF5">
    <property type="entry name" value="TRANSMEMBRANE PROTEIN DDB_G0269096-RELATED"/>
    <property type="match status" value="1"/>
</dbReference>
<gene>
    <name evidence="3" type="ORF">soil367_12830</name>
</gene>
<evidence type="ECO:0000256" key="1">
    <source>
        <dbReference type="SAM" id="Phobius"/>
    </source>
</evidence>
<organism evidence="3 4">
    <name type="scientific">Hydrocarboniclastica marina</name>
    <dbReference type="NCBI Taxonomy" id="2259620"/>
    <lineage>
        <taxon>Bacteria</taxon>
        <taxon>Pseudomonadati</taxon>
        <taxon>Pseudomonadota</taxon>
        <taxon>Gammaproteobacteria</taxon>
        <taxon>Alteromonadales</taxon>
        <taxon>Alteromonadaceae</taxon>
        <taxon>Hydrocarboniclastica</taxon>
    </lineage>
</organism>
<feature type="transmembrane region" description="Helical" evidence="1">
    <location>
        <begin position="34"/>
        <end position="54"/>
    </location>
</feature>
<name>A0A4P7XJL4_9ALTE</name>
<dbReference type="OrthoDB" id="9811720at2"/>
<keyword evidence="4" id="KW-1185">Reference proteome</keyword>
<feature type="transmembrane region" description="Helical" evidence="1">
    <location>
        <begin position="165"/>
        <end position="186"/>
    </location>
</feature>
<evidence type="ECO:0000313" key="3">
    <source>
        <dbReference type="EMBL" id="QCF26744.1"/>
    </source>
</evidence>
<feature type="transmembrane region" description="Helical" evidence="1">
    <location>
        <begin position="88"/>
        <end position="105"/>
    </location>
</feature>
<sequence length="208" mass="22188">MGLRNERLRWQLASGFLRRVHLQRLAERYDHRTVMAGFNFVNGGLSIALVSFLALMTQEAFIFPSLGATAFILFYVPMAEPASPRNTFCGHLAGALSGLGAIYLFGLQNEPSAMLAGVDLARVGAAALSLGVTSGLMVLLRIAHPPAGATALIVSLGLMPHIQQLPVLMAGVSLLVIQAFVVNRLAGIPYPLWRSGADPQATVLTRPT</sequence>
<keyword evidence="1" id="KW-0472">Membrane</keyword>
<protein>
    <submittedName>
        <fullName evidence="3">HPP family protein</fullName>
    </submittedName>
</protein>
<dbReference type="EMBL" id="CP031093">
    <property type="protein sequence ID" value="QCF26744.1"/>
    <property type="molecule type" value="Genomic_DNA"/>
</dbReference>
<proteinExistence type="predicted"/>